<protein>
    <recommendedName>
        <fullName evidence="2">UFSP1/2/DUB catalytic domain-containing protein</fullName>
    </recommendedName>
</protein>
<dbReference type="InterPro" id="IPR012462">
    <property type="entry name" value="UFSP1/2_DUB_cat"/>
</dbReference>
<gene>
    <name evidence="3" type="ORF">TSUD_412350</name>
</gene>
<name>A0A2Z6P8K1_TRISU</name>
<accession>A0A2Z6P8K1</accession>
<organism evidence="3 4">
    <name type="scientific">Trifolium subterraneum</name>
    <name type="common">Subterranean clover</name>
    <dbReference type="NCBI Taxonomy" id="3900"/>
    <lineage>
        <taxon>Eukaryota</taxon>
        <taxon>Viridiplantae</taxon>
        <taxon>Streptophyta</taxon>
        <taxon>Embryophyta</taxon>
        <taxon>Tracheophyta</taxon>
        <taxon>Spermatophyta</taxon>
        <taxon>Magnoliopsida</taxon>
        <taxon>eudicotyledons</taxon>
        <taxon>Gunneridae</taxon>
        <taxon>Pentapetalae</taxon>
        <taxon>rosids</taxon>
        <taxon>fabids</taxon>
        <taxon>Fabales</taxon>
        <taxon>Fabaceae</taxon>
        <taxon>Papilionoideae</taxon>
        <taxon>50 kb inversion clade</taxon>
        <taxon>NPAAA clade</taxon>
        <taxon>Hologalegina</taxon>
        <taxon>IRL clade</taxon>
        <taxon>Trifolieae</taxon>
        <taxon>Trifolium</taxon>
    </lineage>
</organism>
<sequence length="153" mass="17442">MARYMKLFMEIVTIGMVVRLVEIMNNAKWMKNLLLDWFTTRGNFYKVELGLTTLSRNCLESETENLKSILFGYVDHFQSLDSEDAGWGCGWRNIQMLSSHLLAQRPDAREVLFGGSGFVPGHCKDGLRLLGKRVVVPQELLNLIMLSMVQKNG</sequence>
<evidence type="ECO:0000313" key="4">
    <source>
        <dbReference type="Proteomes" id="UP000242715"/>
    </source>
</evidence>
<evidence type="ECO:0000313" key="3">
    <source>
        <dbReference type="EMBL" id="GAU51233.1"/>
    </source>
</evidence>
<keyword evidence="1" id="KW-0378">Hydrolase</keyword>
<keyword evidence="4" id="KW-1185">Reference proteome</keyword>
<dbReference type="EMBL" id="DF975029">
    <property type="protein sequence ID" value="GAU51233.1"/>
    <property type="molecule type" value="Genomic_DNA"/>
</dbReference>
<reference evidence="4" key="1">
    <citation type="journal article" date="2017" name="Front. Plant Sci.">
        <title>Climate Clever Clovers: New Paradigm to Reduce the Environmental Footprint of Ruminants by Breeding Low Methanogenic Forages Utilizing Haplotype Variation.</title>
        <authorList>
            <person name="Kaur P."/>
            <person name="Appels R."/>
            <person name="Bayer P.E."/>
            <person name="Keeble-Gagnere G."/>
            <person name="Wang J."/>
            <person name="Hirakawa H."/>
            <person name="Shirasawa K."/>
            <person name="Vercoe P."/>
            <person name="Stefanova K."/>
            <person name="Durmic Z."/>
            <person name="Nichols P."/>
            <person name="Revell C."/>
            <person name="Isobe S.N."/>
            <person name="Edwards D."/>
            <person name="Erskine W."/>
        </authorList>
    </citation>
    <scope>NUCLEOTIDE SEQUENCE [LARGE SCALE GENOMIC DNA]</scope>
    <source>
        <strain evidence="4">cv. Daliak</strain>
    </source>
</reference>
<evidence type="ECO:0000256" key="1">
    <source>
        <dbReference type="ARBA" id="ARBA00022801"/>
    </source>
</evidence>
<dbReference type="Pfam" id="PF07910">
    <property type="entry name" value="Peptidase_C78"/>
    <property type="match status" value="1"/>
</dbReference>
<feature type="domain" description="UFSP1/2/DUB catalytic" evidence="2">
    <location>
        <begin position="73"/>
        <end position="120"/>
    </location>
</feature>
<proteinExistence type="predicted"/>
<dbReference type="GO" id="GO:0016787">
    <property type="term" value="F:hydrolase activity"/>
    <property type="evidence" value="ECO:0007669"/>
    <property type="project" value="UniProtKB-KW"/>
</dbReference>
<evidence type="ECO:0000259" key="2">
    <source>
        <dbReference type="Pfam" id="PF07910"/>
    </source>
</evidence>
<dbReference type="AlphaFoldDB" id="A0A2Z6P8K1"/>
<dbReference type="Gene3D" id="3.90.70.130">
    <property type="match status" value="1"/>
</dbReference>
<dbReference type="Proteomes" id="UP000242715">
    <property type="component" value="Unassembled WGS sequence"/>
</dbReference>
<dbReference type="OrthoDB" id="288987at2759"/>